<evidence type="ECO:0000256" key="1">
    <source>
        <dbReference type="ARBA" id="ARBA00004123"/>
    </source>
</evidence>
<dbReference type="FunFam" id="1.10.10.60:FF:000003">
    <property type="entry name" value="Iroquois-class homeobox protein IRX"/>
    <property type="match status" value="1"/>
</dbReference>
<organism evidence="9 10">
    <name type="scientific">Elysia crispata</name>
    <name type="common">lettuce slug</name>
    <dbReference type="NCBI Taxonomy" id="231223"/>
    <lineage>
        <taxon>Eukaryota</taxon>
        <taxon>Metazoa</taxon>
        <taxon>Spiralia</taxon>
        <taxon>Lophotrochozoa</taxon>
        <taxon>Mollusca</taxon>
        <taxon>Gastropoda</taxon>
        <taxon>Heterobranchia</taxon>
        <taxon>Euthyneura</taxon>
        <taxon>Panpulmonata</taxon>
        <taxon>Sacoglossa</taxon>
        <taxon>Placobranchoidea</taxon>
        <taxon>Plakobranchidae</taxon>
        <taxon>Elysia</taxon>
    </lineage>
</organism>
<dbReference type="SUPFAM" id="SSF46689">
    <property type="entry name" value="Homeodomain-like"/>
    <property type="match status" value="1"/>
</dbReference>
<evidence type="ECO:0000256" key="6">
    <source>
        <dbReference type="PROSITE-ProRule" id="PRU00108"/>
    </source>
</evidence>
<evidence type="ECO:0000256" key="5">
    <source>
        <dbReference type="ARBA" id="ARBA00023242"/>
    </source>
</evidence>
<name>A0AAE0ZYT4_9GAST</name>
<feature type="compositionally biased region" description="Low complexity" evidence="7">
    <location>
        <begin position="353"/>
        <end position="363"/>
    </location>
</feature>
<feature type="compositionally biased region" description="Polar residues" evidence="7">
    <location>
        <begin position="656"/>
        <end position="669"/>
    </location>
</feature>
<sequence>MSVSQQFTYPTYPTPASPLAPSQLLPPSSSSSSSPGMSSPCCENGRTLVNPHTGQSVCSCQYPPSLLTYSRMGLPEPVYPTPPYSSHQSYVPLASDPSAFYPPLNSPYDLKDAGESWRGIGQSPACYPYDPTSMPAYPYPSTYGGMDINSAARRKNATRENTNTLKAWLYEHRKNPYPTKGEKIMLAIITKMTLTQVSTWFANARRRLKKENKMTWSPRNKPGGDNGGDDEDDEDDDDSKDKAGSHESDDEEHKGDKSPKDEKKSCDREGQLSDDVTEQTSSTTTMRTVHMFGSSSHNYQPGEHSTYLSRRPFPHLPQPRLHDFAPPSVSETTPPSFLSLPPEFGDNRERQMSSSVSSSSPSSNGHIMTSLTSSNDVARMSGHMTSPIGNAHPSSSTNCIGGNLPYPTGNMPGTSRLNHHTSEHIGGSSAASSNLPSTSSSFLNRPDSLCSNSNDSGLSDINCGYGGPGEAAKHHQHQSSHHLQQGMIDGRPKIWSLAHVATSEAGGYMGNGHHHLMNGSSNNGAGGGDIGGNINNNHHIHINNNNTLNKAGMIGGGYGLPPPPPPSMLATGTGSGSDNRGGYSQRPIGDQSQGQDIQHHSSCPSPTSAYPPPSSTSMENQWPGLYSNTSSSVPPGPPPPGIMGGAYNKQAPPLPQSSMYSHHLNSTMNHMGGAPDSMVGMQSGQIPSDSSPPATLYGQPPIAGGQQSGGY</sequence>
<feature type="compositionally biased region" description="Polar residues" evidence="7">
    <location>
        <begin position="1"/>
        <end position="11"/>
    </location>
</feature>
<feature type="DNA-binding region" description="Homeobox" evidence="6">
    <location>
        <begin position="150"/>
        <end position="212"/>
    </location>
</feature>
<dbReference type="Pfam" id="PF05920">
    <property type="entry name" value="Homeobox_KN"/>
    <property type="match status" value="1"/>
</dbReference>
<dbReference type="PANTHER" id="PTHR11211:SF40">
    <property type="entry name" value="MIRROR, ISOFORM C"/>
    <property type="match status" value="1"/>
</dbReference>
<evidence type="ECO:0000313" key="9">
    <source>
        <dbReference type="EMBL" id="KAK3777783.1"/>
    </source>
</evidence>
<dbReference type="GO" id="GO:0048468">
    <property type="term" value="P:cell development"/>
    <property type="evidence" value="ECO:0007669"/>
    <property type="project" value="TreeGrafter"/>
</dbReference>
<reference evidence="9" key="1">
    <citation type="journal article" date="2023" name="G3 (Bethesda)">
        <title>A reference genome for the long-term kleptoplast-retaining sea slug Elysia crispata morphotype clarki.</title>
        <authorList>
            <person name="Eastman K.E."/>
            <person name="Pendleton A.L."/>
            <person name="Shaikh M.A."/>
            <person name="Suttiyut T."/>
            <person name="Ogas R."/>
            <person name="Tomko P."/>
            <person name="Gavelis G."/>
            <person name="Widhalm J.R."/>
            <person name="Wisecaver J.H."/>
        </authorList>
    </citation>
    <scope>NUCLEOTIDE SEQUENCE</scope>
    <source>
        <strain evidence="9">ECLA1</strain>
    </source>
</reference>
<comment type="caution">
    <text evidence="9">The sequence shown here is derived from an EMBL/GenBank/DDBJ whole genome shotgun (WGS) entry which is preliminary data.</text>
</comment>
<comment type="subcellular location">
    <subcellularLocation>
        <location evidence="1 6">Nucleus</location>
    </subcellularLocation>
</comment>
<feature type="compositionally biased region" description="Basic and acidic residues" evidence="7">
    <location>
        <begin position="239"/>
        <end position="271"/>
    </location>
</feature>
<dbReference type="PROSITE" id="PS50071">
    <property type="entry name" value="HOMEOBOX_2"/>
    <property type="match status" value="1"/>
</dbReference>
<dbReference type="CDD" id="cd00086">
    <property type="entry name" value="homeodomain"/>
    <property type="match status" value="1"/>
</dbReference>
<dbReference type="InterPro" id="IPR009057">
    <property type="entry name" value="Homeodomain-like_sf"/>
</dbReference>
<evidence type="ECO:0000256" key="3">
    <source>
        <dbReference type="ARBA" id="ARBA00023125"/>
    </source>
</evidence>
<dbReference type="Gene3D" id="1.10.10.60">
    <property type="entry name" value="Homeodomain-like"/>
    <property type="match status" value="1"/>
</dbReference>
<feature type="compositionally biased region" description="Polar residues" evidence="7">
    <location>
        <begin position="680"/>
        <end position="693"/>
    </location>
</feature>
<dbReference type="AlphaFoldDB" id="A0AAE0ZYT4"/>
<dbReference type="SMART" id="SM00389">
    <property type="entry name" value="HOX"/>
    <property type="match status" value="1"/>
</dbReference>
<feature type="region of interest" description="Disordered" evidence="7">
    <location>
        <begin position="555"/>
        <end position="711"/>
    </location>
</feature>
<proteinExistence type="inferred from homology"/>
<dbReference type="GO" id="GO:0000981">
    <property type="term" value="F:DNA-binding transcription factor activity, RNA polymerase II-specific"/>
    <property type="evidence" value="ECO:0007669"/>
    <property type="project" value="InterPro"/>
</dbReference>
<dbReference type="InterPro" id="IPR008422">
    <property type="entry name" value="KN_HD"/>
</dbReference>
<dbReference type="GO" id="GO:0005634">
    <property type="term" value="C:nucleus"/>
    <property type="evidence" value="ECO:0007669"/>
    <property type="project" value="UniProtKB-SubCell"/>
</dbReference>
<feature type="compositionally biased region" description="Low complexity" evidence="7">
    <location>
        <begin position="428"/>
        <end position="441"/>
    </location>
</feature>
<dbReference type="EMBL" id="JAWDGP010003058">
    <property type="protein sequence ID" value="KAK3777783.1"/>
    <property type="molecule type" value="Genomic_DNA"/>
</dbReference>
<dbReference type="Proteomes" id="UP001283361">
    <property type="component" value="Unassembled WGS sequence"/>
</dbReference>
<keyword evidence="3 6" id="KW-0238">DNA-binding</keyword>
<dbReference type="InterPro" id="IPR001356">
    <property type="entry name" value="HD"/>
</dbReference>
<feature type="region of interest" description="Disordered" evidence="7">
    <location>
        <begin position="412"/>
        <end position="442"/>
    </location>
</feature>
<gene>
    <name evidence="9" type="ORF">RRG08_038033</name>
</gene>
<evidence type="ECO:0000313" key="10">
    <source>
        <dbReference type="Proteomes" id="UP001283361"/>
    </source>
</evidence>
<dbReference type="PANTHER" id="PTHR11211">
    <property type="entry name" value="IROQUOIS-CLASS HOMEODOMAIN PROTEIN IRX"/>
    <property type="match status" value="1"/>
</dbReference>
<evidence type="ECO:0000259" key="8">
    <source>
        <dbReference type="PROSITE" id="PS50071"/>
    </source>
</evidence>
<keyword evidence="10" id="KW-1185">Reference proteome</keyword>
<keyword evidence="4 6" id="KW-0371">Homeobox</keyword>
<dbReference type="GO" id="GO:0000978">
    <property type="term" value="F:RNA polymerase II cis-regulatory region sequence-specific DNA binding"/>
    <property type="evidence" value="ECO:0007669"/>
    <property type="project" value="TreeGrafter"/>
</dbReference>
<feature type="region of interest" description="Disordered" evidence="7">
    <location>
        <begin position="1"/>
        <end position="41"/>
    </location>
</feature>
<feature type="compositionally biased region" description="Acidic residues" evidence="7">
    <location>
        <begin position="227"/>
        <end position="238"/>
    </location>
</feature>
<comment type="similarity">
    <text evidence="2">Belongs to the TALE/IRO homeobox family.</text>
</comment>
<feature type="domain" description="Homeobox" evidence="8">
    <location>
        <begin position="148"/>
        <end position="211"/>
    </location>
</feature>
<dbReference type="GO" id="GO:0030182">
    <property type="term" value="P:neuron differentiation"/>
    <property type="evidence" value="ECO:0007669"/>
    <property type="project" value="TreeGrafter"/>
</dbReference>
<keyword evidence="5 6" id="KW-0539">Nucleus</keyword>
<dbReference type="PROSITE" id="PS00027">
    <property type="entry name" value="HOMEOBOX_1"/>
    <property type="match status" value="1"/>
</dbReference>
<evidence type="ECO:0000256" key="4">
    <source>
        <dbReference type="ARBA" id="ARBA00023155"/>
    </source>
</evidence>
<evidence type="ECO:0000256" key="2">
    <source>
        <dbReference type="ARBA" id="ARBA00008446"/>
    </source>
</evidence>
<accession>A0AAE0ZYT4</accession>
<feature type="compositionally biased region" description="Low complexity" evidence="7">
    <location>
        <begin position="19"/>
        <end position="40"/>
    </location>
</feature>
<feature type="region of interest" description="Disordered" evidence="7">
    <location>
        <begin position="211"/>
        <end position="370"/>
    </location>
</feature>
<evidence type="ECO:0000256" key="7">
    <source>
        <dbReference type="SAM" id="MobiDB-lite"/>
    </source>
</evidence>
<protein>
    <recommendedName>
        <fullName evidence="8">Homeobox domain-containing protein</fullName>
    </recommendedName>
</protein>
<dbReference type="InterPro" id="IPR017970">
    <property type="entry name" value="Homeobox_CS"/>
</dbReference>